<dbReference type="Pfam" id="PF13237">
    <property type="entry name" value="Fer4_10"/>
    <property type="match status" value="1"/>
</dbReference>
<evidence type="ECO:0000256" key="3">
    <source>
        <dbReference type="ARBA" id="ARBA00022723"/>
    </source>
</evidence>
<dbReference type="OrthoDB" id="23833at2157"/>
<evidence type="ECO:0000259" key="8">
    <source>
        <dbReference type="PROSITE" id="PS51379"/>
    </source>
</evidence>
<keyword evidence="3" id="KW-0479">Metal-binding</keyword>
<keyword evidence="10" id="KW-1185">Reference proteome</keyword>
<dbReference type="GO" id="GO:0051539">
    <property type="term" value="F:4 iron, 4 sulfur cluster binding"/>
    <property type="evidence" value="ECO:0007669"/>
    <property type="project" value="UniProtKB-KW"/>
</dbReference>
<dbReference type="Proteomes" id="UP000294299">
    <property type="component" value="Chromosome NFRAN"/>
</dbReference>
<evidence type="ECO:0000256" key="5">
    <source>
        <dbReference type="ARBA" id="ARBA00022982"/>
    </source>
</evidence>
<accession>A0A484IC43</accession>
<dbReference type="PANTHER" id="PTHR43687">
    <property type="entry name" value="ADENYLYLSULFATE REDUCTASE, BETA SUBUNIT"/>
    <property type="match status" value="1"/>
</dbReference>
<evidence type="ECO:0000256" key="2">
    <source>
        <dbReference type="ARBA" id="ARBA00022485"/>
    </source>
</evidence>
<dbReference type="PROSITE" id="PS51379">
    <property type="entry name" value="4FE4S_FER_2"/>
    <property type="match status" value="2"/>
</dbReference>
<dbReference type="InterPro" id="IPR017900">
    <property type="entry name" value="4Fe4S_Fe_S_CS"/>
</dbReference>
<keyword evidence="2" id="KW-0004">4Fe-4S</keyword>
<organism evidence="9 10">
    <name type="scientific">Candidatus Nitrosocosmicus franklandianus</name>
    <dbReference type="NCBI Taxonomy" id="1798806"/>
    <lineage>
        <taxon>Archaea</taxon>
        <taxon>Nitrososphaerota</taxon>
        <taxon>Nitrososphaeria</taxon>
        <taxon>Nitrososphaerales</taxon>
        <taxon>Nitrososphaeraceae</taxon>
        <taxon>Candidatus Nitrosocosmicus</taxon>
    </lineage>
</organism>
<dbReference type="PANTHER" id="PTHR43687:SF6">
    <property type="entry name" value="L-ASPARTATE SEMIALDEHYDE SULFURTRANSFERASE IRON-SULFUR SUBUNIT"/>
    <property type="match status" value="1"/>
</dbReference>
<feature type="domain" description="4Fe-4S ferredoxin-type" evidence="8">
    <location>
        <begin position="63"/>
        <end position="92"/>
    </location>
</feature>
<dbReference type="RefSeq" id="WP_134484588.1">
    <property type="nucleotide sequence ID" value="NZ_LR216287.1"/>
</dbReference>
<protein>
    <submittedName>
        <fullName evidence="9">Zinc-containing ferredoxin</fullName>
    </submittedName>
</protein>
<keyword evidence="4" id="KW-0677">Repeat</keyword>
<dbReference type="AlphaFoldDB" id="A0A484IC43"/>
<dbReference type="PROSITE" id="PS00198">
    <property type="entry name" value="4FE4S_FER_1"/>
    <property type="match status" value="1"/>
</dbReference>
<keyword evidence="6" id="KW-0408">Iron</keyword>
<evidence type="ECO:0000256" key="4">
    <source>
        <dbReference type="ARBA" id="ARBA00022737"/>
    </source>
</evidence>
<evidence type="ECO:0000256" key="6">
    <source>
        <dbReference type="ARBA" id="ARBA00023004"/>
    </source>
</evidence>
<keyword evidence="1" id="KW-0813">Transport</keyword>
<dbReference type="GO" id="GO:0046872">
    <property type="term" value="F:metal ion binding"/>
    <property type="evidence" value="ECO:0007669"/>
    <property type="project" value="UniProtKB-KW"/>
</dbReference>
<name>A0A484IC43_9ARCH</name>
<dbReference type="SUPFAM" id="SSF54862">
    <property type="entry name" value="4Fe-4S ferredoxins"/>
    <property type="match status" value="1"/>
</dbReference>
<evidence type="ECO:0000313" key="10">
    <source>
        <dbReference type="Proteomes" id="UP000294299"/>
    </source>
</evidence>
<keyword evidence="5" id="KW-0249">Electron transport</keyword>
<dbReference type="EMBL" id="LR216287">
    <property type="protein sequence ID" value="VFJ14354.1"/>
    <property type="molecule type" value="Genomic_DNA"/>
</dbReference>
<reference evidence="9 10" key="1">
    <citation type="submission" date="2019-02" db="EMBL/GenBank/DDBJ databases">
        <authorList>
            <person name="Lehtovirta-Morley E L."/>
        </authorList>
    </citation>
    <scope>NUCLEOTIDE SEQUENCE [LARGE SCALE GENOMIC DNA]</scope>
    <source>
        <strain evidence="9">NFRAN1</strain>
    </source>
</reference>
<keyword evidence="7" id="KW-0411">Iron-sulfur</keyword>
<dbReference type="InterPro" id="IPR017896">
    <property type="entry name" value="4Fe4S_Fe-S-bd"/>
</dbReference>
<dbReference type="GeneID" id="39421317"/>
<dbReference type="GO" id="GO:0016491">
    <property type="term" value="F:oxidoreductase activity"/>
    <property type="evidence" value="ECO:0007669"/>
    <property type="project" value="UniProtKB-ARBA"/>
</dbReference>
<dbReference type="KEGG" id="nfn:NFRAN_2032"/>
<dbReference type="Gene3D" id="3.30.70.20">
    <property type="match status" value="1"/>
</dbReference>
<feature type="domain" description="4Fe-4S ferredoxin-type" evidence="8">
    <location>
        <begin position="124"/>
        <end position="153"/>
    </location>
</feature>
<evidence type="ECO:0000313" key="9">
    <source>
        <dbReference type="EMBL" id="VFJ14354.1"/>
    </source>
</evidence>
<dbReference type="InterPro" id="IPR050572">
    <property type="entry name" value="Fe-S_Ferredoxin"/>
</dbReference>
<proteinExistence type="predicted"/>
<evidence type="ECO:0000256" key="1">
    <source>
        <dbReference type="ARBA" id="ARBA00022448"/>
    </source>
</evidence>
<evidence type="ECO:0000256" key="7">
    <source>
        <dbReference type="ARBA" id="ARBA00023014"/>
    </source>
</evidence>
<sequence>MPIDPEFPKNHKPVGKHLHSDTEHYHFVWGPGRSDAESSTNKVVQDAYKARGEEYVPLGIHGTMVAVDWDSCIADGACIEACPVQVFQWYRTENDVPASEMVNITSAGTGENHDREGRADYTDKSDPIREHDCIWCMACVSVCPPQAIKVDQSNLEYHERESGTFNEALSKGSTPPPHSH</sequence>
<gene>
    <name evidence="9" type="primary">zfx</name>
    <name evidence="9" type="ORF">NFRAN_2032</name>
</gene>